<organism evidence="1 2">
    <name type="scientific">Laspinema palackyanum D2a</name>
    <dbReference type="NCBI Taxonomy" id="2953684"/>
    <lineage>
        <taxon>Bacteria</taxon>
        <taxon>Bacillati</taxon>
        <taxon>Cyanobacteriota</taxon>
        <taxon>Cyanophyceae</taxon>
        <taxon>Oscillatoriophycideae</taxon>
        <taxon>Oscillatoriales</taxon>
        <taxon>Laspinemataceae</taxon>
        <taxon>Laspinema</taxon>
        <taxon>Laspinema palackyanum</taxon>
    </lineage>
</organism>
<dbReference type="RefSeq" id="WP_368007220.1">
    <property type="nucleotide sequence ID" value="NZ_JAMXFF010000021.1"/>
</dbReference>
<accession>A0ABT2MSY6</accession>
<protein>
    <submittedName>
        <fullName evidence="1">Uncharacterized protein</fullName>
    </submittedName>
</protein>
<comment type="caution">
    <text evidence="1">The sequence shown here is derived from an EMBL/GenBank/DDBJ whole genome shotgun (WGS) entry which is preliminary data.</text>
</comment>
<keyword evidence="2" id="KW-1185">Reference proteome</keyword>
<gene>
    <name evidence="1" type="ORF">NG799_15025</name>
</gene>
<dbReference type="EMBL" id="JAMXFF010000021">
    <property type="protein sequence ID" value="MCT7967652.1"/>
    <property type="molecule type" value="Genomic_DNA"/>
</dbReference>
<evidence type="ECO:0000313" key="1">
    <source>
        <dbReference type="EMBL" id="MCT7967652.1"/>
    </source>
</evidence>
<reference evidence="1 2" key="1">
    <citation type="journal article" date="2022" name="Front. Microbiol.">
        <title>High genomic differentiation and limited gene flow indicate recent cryptic speciation within the genus Laspinema (cyanobacteria).</title>
        <authorList>
            <person name="Stanojkovic A."/>
            <person name="Skoupy S."/>
            <person name="Skaloud P."/>
            <person name="Dvorak P."/>
        </authorList>
    </citation>
    <scope>NUCLEOTIDE SEQUENCE [LARGE SCALE GENOMIC DNA]</scope>
    <source>
        <strain evidence="1 2">D2a</strain>
    </source>
</reference>
<proteinExistence type="predicted"/>
<name>A0ABT2MSY6_9CYAN</name>
<dbReference type="Proteomes" id="UP001525890">
    <property type="component" value="Unassembled WGS sequence"/>
</dbReference>
<evidence type="ECO:0000313" key="2">
    <source>
        <dbReference type="Proteomes" id="UP001525890"/>
    </source>
</evidence>
<sequence>MIAIAPANSLQERFLNDFVDQVVWQHGSDTQRLCCRLRFHPINKQKRSSQREHPDFVIFPINDIILHF</sequence>